<evidence type="ECO:0000256" key="2">
    <source>
        <dbReference type="ARBA" id="ARBA00004544"/>
    </source>
</evidence>
<dbReference type="InterPro" id="IPR002108">
    <property type="entry name" value="ADF-H"/>
</dbReference>
<dbReference type="PANTHER" id="PTHR13759">
    <property type="entry name" value="TWINFILIN"/>
    <property type="match status" value="1"/>
</dbReference>
<dbReference type="GO" id="GO:0005938">
    <property type="term" value="C:cell cortex"/>
    <property type="evidence" value="ECO:0007669"/>
    <property type="project" value="UniProtKB-SubCell"/>
</dbReference>
<sequence length="346" mass="39544">MSHQTGIRGNTELISFFGKCRDGQIRVFKVSIINEELCLNGYAKKQSNWEEDFDNFIPFLLEENQPAYLLFRFDSQNSLGYEWLFITWIPEHAPVREKMIYASTKATLKSQFGSGQIKEDILGTVPEDLTFKGYLKQKRNAAAPAPLTMAEEELALVKKTETNAHIGYDSKHQTLSGVAFPISEAGLKAMIDFKHKTHSYIQLSIDMAKEIVNLESAEEINVHTLGSRVPDDHGRYHLFRFLHTHEGDFLESIVFIYSMPGYACSIRERMLYSSCKGPITDLIENKLLIQIDKKIEVEKGDELTEEFVVDELHPKKNLHQPKFEKPKGPPGRGARRLTSQKPQEHV</sequence>
<evidence type="ECO:0000256" key="6">
    <source>
        <dbReference type="ARBA" id="ARBA00023203"/>
    </source>
</evidence>
<accession>A0A0P5IPN0</accession>
<dbReference type="GO" id="GO:0010976">
    <property type="term" value="P:positive regulation of neuron projection development"/>
    <property type="evidence" value="ECO:0007669"/>
    <property type="project" value="TreeGrafter"/>
</dbReference>
<evidence type="ECO:0000256" key="9">
    <source>
        <dbReference type="ARBA" id="ARBA00056419"/>
    </source>
</evidence>
<evidence type="ECO:0000313" key="13">
    <source>
        <dbReference type="EMBL" id="JAJ06563.1"/>
    </source>
</evidence>
<dbReference type="CDD" id="cd11284">
    <property type="entry name" value="ADF_Twf-C_like"/>
    <property type="match status" value="1"/>
</dbReference>
<dbReference type="InterPro" id="IPR029006">
    <property type="entry name" value="ADF-H/Gelsolin-like_dom_sf"/>
</dbReference>
<evidence type="ECO:0000313" key="15">
    <source>
        <dbReference type="EMBL" id="KAK4017992.1"/>
    </source>
</evidence>
<feature type="domain" description="ADF-H" evidence="12">
    <location>
        <begin position="177"/>
        <end position="313"/>
    </location>
</feature>
<dbReference type="FunFam" id="3.40.20.10:FF:000007">
    <property type="entry name" value="Twinfilin-1 isoform 1"/>
    <property type="match status" value="1"/>
</dbReference>
<evidence type="ECO:0000256" key="11">
    <source>
        <dbReference type="SAM" id="MobiDB-lite"/>
    </source>
</evidence>
<proteinExistence type="inferred from homology"/>
<organism evidence="14">
    <name type="scientific">Daphnia magna</name>
    <dbReference type="NCBI Taxonomy" id="35525"/>
    <lineage>
        <taxon>Eukaryota</taxon>
        <taxon>Metazoa</taxon>
        <taxon>Ecdysozoa</taxon>
        <taxon>Arthropoda</taxon>
        <taxon>Crustacea</taxon>
        <taxon>Branchiopoda</taxon>
        <taxon>Diplostraca</taxon>
        <taxon>Cladocera</taxon>
        <taxon>Anomopoda</taxon>
        <taxon>Daphniidae</taxon>
        <taxon>Daphnia</taxon>
    </lineage>
</organism>
<comment type="similarity">
    <text evidence="3">Belongs to the actin-binding proteins ADF family. Twinfilin subfamily.</text>
</comment>
<reference evidence="13" key="1">
    <citation type="submission" date="2015-10" db="EMBL/GenBank/DDBJ databases">
        <title>Daphnia magna gene sets from two clonal populations assembled and annotated with EvidentialGene.</title>
        <authorList>
            <person name="Gilbert D."/>
            <person name="Podicheti R."/>
            <person name="Orsini L."/>
            <person name="Colbourne J."/>
            <person name="Pfrender M."/>
        </authorList>
    </citation>
    <scope>NUCLEOTIDE SEQUENCE</scope>
</reference>
<dbReference type="GO" id="GO:0005884">
    <property type="term" value="C:actin filament"/>
    <property type="evidence" value="ECO:0007669"/>
    <property type="project" value="TreeGrafter"/>
</dbReference>
<evidence type="ECO:0000256" key="7">
    <source>
        <dbReference type="ARBA" id="ARBA00023212"/>
    </source>
</evidence>
<evidence type="ECO:0000256" key="10">
    <source>
        <dbReference type="ARBA" id="ARBA00069496"/>
    </source>
</evidence>
<evidence type="ECO:0000256" key="4">
    <source>
        <dbReference type="ARBA" id="ARBA00022490"/>
    </source>
</evidence>
<dbReference type="FunFam" id="3.40.20.10:FF:000042">
    <property type="entry name" value="Actin depolymerizing protein"/>
    <property type="match status" value="1"/>
</dbReference>
<dbReference type="PROSITE" id="PS51263">
    <property type="entry name" value="ADF_H"/>
    <property type="match status" value="2"/>
</dbReference>
<dbReference type="AlphaFoldDB" id="A0A0P5IPN0"/>
<dbReference type="EMBL" id="GDIP01216839">
    <property type="protein sequence ID" value="JAJ06563.1"/>
    <property type="molecule type" value="Transcribed_RNA"/>
</dbReference>
<dbReference type="CTD" id="41719"/>
<dbReference type="Pfam" id="PF00241">
    <property type="entry name" value="Cofilin_ADF"/>
    <property type="match status" value="2"/>
</dbReference>
<feature type="domain" description="ADF-H" evidence="12">
    <location>
        <begin position="1"/>
        <end position="139"/>
    </location>
</feature>
<dbReference type="OrthoDB" id="10006997at2759"/>
<dbReference type="GO" id="GO:0051016">
    <property type="term" value="P:barbed-end actin filament capping"/>
    <property type="evidence" value="ECO:0007669"/>
    <property type="project" value="TreeGrafter"/>
</dbReference>
<dbReference type="EMBL" id="JAOYFB010000036">
    <property type="protein sequence ID" value="KAK4017992.1"/>
    <property type="molecule type" value="Genomic_DNA"/>
</dbReference>
<dbReference type="SUPFAM" id="SSF55753">
    <property type="entry name" value="Actin depolymerizing proteins"/>
    <property type="match status" value="2"/>
</dbReference>
<evidence type="ECO:0000256" key="8">
    <source>
        <dbReference type="ARBA" id="ARBA00038532"/>
    </source>
</evidence>
<evidence type="ECO:0000313" key="14">
    <source>
        <dbReference type="EMBL" id="JAN21923.1"/>
    </source>
</evidence>
<comment type="subunit">
    <text evidence="8">Interacts with G-actin; ADP-actin form.</text>
</comment>
<dbReference type="KEGG" id="dmk:116916554"/>
<dbReference type="GO" id="GO:0010591">
    <property type="term" value="P:regulation of lamellipodium assembly"/>
    <property type="evidence" value="ECO:0007669"/>
    <property type="project" value="TreeGrafter"/>
</dbReference>
<reference evidence="15 16" key="4">
    <citation type="journal article" date="2023" name="Nucleic Acids Res.">
        <title>The hologenome of Daphnia magna reveals possible DNA methylation and microbiome-mediated evolution of the host genome.</title>
        <authorList>
            <person name="Chaturvedi A."/>
            <person name="Li X."/>
            <person name="Dhandapani V."/>
            <person name="Marshall H."/>
            <person name="Kissane S."/>
            <person name="Cuenca-Cambronero M."/>
            <person name="Asole G."/>
            <person name="Calvet F."/>
            <person name="Ruiz-Romero M."/>
            <person name="Marangio P."/>
            <person name="Guigo R."/>
            <person name="Rago D."/>
            <person name="Mirbahai L."/>
            <person name="Eastwood N."/>
            <person name="Colbourne J.K."/>
            <person name="Zhou J."/>
            <person name="Mallon E."/>
            <person name="Orsini L."/>
        </authorList>
    </citation>
    <scope>NUCLEOTIDE SEQUENCE [LARGE SCALE GENOMIC DNA]</scope>
    <source>
        <strain evidence="15">LRV0_1</strain>
    </source>
</reference>
<evidence type="ECO:0000313" key="16">
    <source>
        <dbReference type="Proteomes" id="UP001234178"/>
    </source>
</evidence>
<dbReference type="Proteomes" id="UP001234178">
    <property type="component" value="Unassembled WGS sequence"/>
</dbReference>
<evidence type="ECO:0000259" key="12">
    <source>
        <dbReference type="PROSITE" id="PS51263"/>
    </source>
</evidence>
<name>A0A0P5IPN0_9CRUS</name>
<comment type="function">
    <text evidence="9">Actin-binding protein involved in motile and morphological processes. Inhibits actin polymerization, likely by sequestering G-actin.</text>
</comment>
<keyword evidence="16" id="KW-1185">Reference proteome</keyword>
<dbReference type="GO" id="GO:0051015">
    <property type="term" value="F:actin filament binding"/>
    <property type="evidence" value="ECO:0007669"/>
    <property type="project" value="TreeGrafter"/>
</dbReference>
<keyword evidence="5" id="KW-0677">Repeat</keyword>
<dbReference type="GO" id="GO:0030016">
    <property type="term" value="C:myofibril"/>
    <property type="evidence" value="ECO:0007669"/>
    <property type="project" value="TreeGrafter"/>
</dbReference>
<dbReference type="GO" id="GO:0030042">
    <property type="term" value="P:actin filament depolymerization"/>
    <property type="evidence" value="ECO:0007669"/>
    <property type="project" value="TreeGrafter"/>
</dbReference>
<dbReference type="EMBL" id="GDIQ01036887">
    <property type="protein sequence ID" value="JAN57850.1"/>
    <property type="molecule type" value="Transcribed_RNA"/>
</dbReference>
<keyword evidence="4" id="KW-0963">Cytoplasm</keyword>
<feature type="compositionally biased region" description="Polar residues" evidence="11">
    <location>
        <begin position="337"/>
        <end position="346"/>
    </location>
</feature>
<dbReference type="PANTHER" id="PTHR13759:SF1">
    <property type="entry name" value="TWINFILIN"/>
    <property type="match status" value="1"/>
</dbReference>
<feature type="region of interest" description="Disordered" evidence="11">
    <location>
        <begin position="312"/>
        <end position="346"/>
    </location>
</feature>
<comment type="subcellular location">
    <subcellularLocation>
        <location evidence="2">Cytoplasm</location>
        <location evidence="2">Cell cortex</location>
    </subcellularLocation>
    <subcellularLocation>
        <location evidence="1">Cytoplasm</location>
        <location evidence="1">Cytoskeleton</location>
    </subcellularLocation>
</comment>
<gene>
    <name evidence="15" type="ORF">OUZ56_000064</name>
</gene>
<keyword evidence="7" id="KW-0206">Cytoskeleton</keyword>
<evidence type="ECO:0000256" key="1">
    <source>
        <dbReference type="ARBA" id="ARBA00004245"/>
    </source>
</evidence>
<keyword evidence="6" id="KW-0009">Actin-binding</keyword>
<protein>
    <recommendedName>
        <fullName evidence="10">Twinfilin</fullName>
    </recommendedName>
</protein>
<dbReference type="InterPro" id="IPR028458">
    <property type="entry name" value="Twinfilin"/>
</dbReference>
<reference evidence="14" key="2">
    <citation type="submission" date="2015-10" db="EMBL/GenBank/DDBJ databases">
        <title>EvidentialGene: Evidence-directed Construction of Complete mRNA Transcriptomes without Genomes.</title>
        <authorList>
            <person name="Gilbert D.G."/>
        </authorList>
    </citation>
    <scope>NUCLEOTIDE SEQUENCE</scope>
</reference>
<dbReference type="EMBL" id="GDIQ01072814">
    <property type="protein sequence ID" value="JAN21923.1"/>
    <property type="molecule type" value="Transcribed_RNA"/>
</dbReference>
<dbReference type="Gene3D" id="3.40.20.10">
    <property type="entry name" value="Severin"/>
    <property type="match status" value="2"/>
</dbReference>
<evidence type="ECO:0000256" key="5">
    <source>
        <dbReference type="ARBA" id="ARBA00022737"/>
    </source>
</evidence>
<reference evidence="13" key="3">
    <citation type="submission" date="2015-10" db="EMBL/GenBank/DDBJ databases">
        <authorList>
            <person name="Gilbert D.G."/>
        </authorList>
    </citation>
    <scope>NUCLEOTIDE SEQUENCE</scope>
</reference>
<dbReference type="CDD" id="cd11285">
    <property type="entry name" value="ADF_Twf-N_like"/>
    <property type="match status" value="1"/>
</dbReference>
<dbReference type="GO" id="GO:0003785">
    <property type="term" value="F:actin monomer binding"/>
    <property type="evidence" value="ECO:0007669"/>
    <property type="project" value="TreeGrafter"/>
</dbReference>
<dbReference type="SMART" id="SM00102">
    <property type="entry name" value="ADF"/>
    <property type="match status" value="2"/>
</dbReference>
<evidence type="ECO:0000256" key="3">
    <source>
        <dbReference type="ARBA" id="ARBA00009557"/>
    </source>
</evidence>